<evidence type="ECO:0000259" key="2">
    <source>
        <dbReference type="Pfam" id="PF07670"/>
    </source>
</evidence>
<protein>
    <submittedName>
        <fullName evidence="3">Sporulation integral membrane protein YlbJ</fullName>
    </submittedName>
</protein>
<feature type="transmembrane region" description="Helical" evidence="1">
    <location>
        <begin position="47"/>
        <end position="70"/>
    </location>
</feature>
<feature type="transmembrane region" description="Helical" evidence="1">
    <location>
        <begin position="120"/>
        <end position="141"/>
    </location>
</feature>
<feature type="domain" description="Nucleoside transporter/FeoB GTPase Gate" evidence="2">
    <location>
        <begin position="218"/>
        <end position="314"/>
    </location>
</feature>
<dbReference type="NCBIfam" id="TIGR02871">
    <property type="entry name" value="spore_ylbJ"/>
    <property type="match status" value="1"/>
</dbReference>
<evidence type="ECO:0000313" key="3">
    <source>
        <dbReference type="EMBL" id="MCZ0703993.1"/>
    </source>
</evidence>
<proteinExistence type="predicted"/>
<feature type="transmembrane region" description="Helical" evidence="1">
    <location>
        <begin position="7"/>
        <end position="27"/>
    </location>
</feature>
<feature type="transmembrane region" description="Helical" evidence="1">
    <location>
        <begin position="206"/>
        <end position="228"/>
    </location>
</feature>
<feature type="transmembrane region" description="Helical" evidence="1">
    <location>
        <begin position="292"/>
        <end position="314"/>
    </location>
</feature>
<dbReference type="Proteomes" id="UP001084197">
    <property type="component" value="Unassembled WGS sequence"/>
</dbReference>
<keyword evidence="1" id="KW-0812">Transmembrane</keyword>
<gene>
    <name evidence="3" type="primary">ylbJ</name>
    <name evidence="3" type="ORF">OWO01_12295</name>
</gene>
<feature type="transmembrane region" description="Helical" evidence="1">
    <location>
        <begin position="147"/>
        <end position="168"/>
    </location>
</feature>
<accession>A0A9J6RFQ9</accession>
<name>A0A9J6RFQ9_9BACI</name>
<dbReference type="InterPro" id="IPR014226">
    <property type="entry name" value="Spore_IM_YlbJ"/>
</dbReference>
<dbReference type="AlphaFoldDB" id="A0A9J6RFQ9"/>
<feature type="transmembrane region" description="Helical" evidence="1">
    <location>
        <begin position="378"/>
        <end position="395"/>
    </location>
</feature>
<keyword evidence="4" id="KW-1185">Reference proteome</keyword>
<organism evidence="3 4">
    <name type="scientific">Natronobacillus azotifigens</name>
    <dbReference type="NCBI Taxonomy" id="472978"/>
    <lineage>
        <taxon>Bacteria</taxon>
        <taxon>Bacillati</taxon>
        <taxon>Bacillota</taxon>
        <taxon>Bacilli</taxon>
        <taxon>Bacillales</taxon>
        <taxon>Bacillaceae</taxon>
        <taxon>Natronobacillus</taxon>
    </lineage>
</organism>
<feature type="domain" description="Nucleoside transporter/FeoB GTPase Gate" evidence="2">
    <location>
        <begin position="42"/>
        <end position="140"/>
    </location>
</feature>
<evidence type="ECO:0000313" key="4">
    <source>
        <dbReference type="Proteomes" id="UP001084197"/>
    </source>
</evidence>
<dbReference type="EMBL" id="JAPRAT010000025">
    <property type="protein sequence ID" value="MCZ0703993.1"/>
    <property type="molecule type" value="Genomic_DNA"/>
</dbReference>
<dbReference type="RefSeq" id="WP_268780757.1">
    <property type="nucleotide sequence ID" value="NZ_JAPRAT010000025.1"/>
</dbReference>
<reference evidence="3" key="1">
    <citation type="submission" date="2022-11" db="EMBL/GenBank/DDBJ databases">
        <title>WGS of Natronobacillus azotifigens 24KS-1, an anaerobic diazotrophic haloalkaliphile from soda-rich habitats.</title>
        <authorList>
            <person name="Sorokin D.Y."/>
            <person name="Merkel A.Y."/>
        </authorList>
    </citation>
    <scope>NUCLEOTIDE SEQUENCE</scope>
    <source>
        <strain evidence="3">24KS-1</strain>
    </source>
</reference>
<comment type="caution">
    <text evidence="3">The sequence shown here is derived from an EMBL/GenBank/DDBJ whole genome shotgun (WGS) entry which is preliminary data.</text>
</comment>
<dbReference type="Pfam" id="PF07670">
    <property type="entry name" value="Gate"/>
    <property type="match status" value="2"/>
</dbReference>
<keyword evidence="1" id="KW-0472">Membrane</keyword>
<evidence type="ECO:0000256" key="1">
    <source>
        <dbReference type="SAM" id="Phobius"/>
    </source>
</evidence>
<feature type="transmembrane region" description="Helical" evidence="1">
    <location>
        <begin position="261"/>
        <end position="280"/>
    </location>
</feature>
<feature type="transmembrane region" description="Helical" evidence="1">
    <location>
        <begin position="326"/>
        <end position="345"/>
    </location>
</feature>
<sequence length="401" mass="44487">MKSKIKSFVLAGFAIIIASNLIIFPTQTLEASLRGVNIWWGTVFPSLLPFFITAELLIGFGVVRFIGVLFEPIMRPVFNVPGVGSFVWAMGMASGYPAGAKLTARLRQEQQLTRVEAERLVSFTNASNPLFIIAAVSVGFFHDASLGFLLAIVHYSSNALVGVCMRFYRREPKEHRHQERSSKSLTKAFQALHETRIKDNRPFGKLFGDAVIQSVQTLLMIGGFIIIFSVFSALLFQIGIANFASEIIGILFSILSLPNELALPFFSGIFEITLGAQLIANSGVDTLLPQAILVSIMLAFNGFSVQAQVASILAETDIRFLPYFMARLLHGSFATVLVITLYPFLYTRSEHMSTISLPVIAESNHNFFVNLYTKMLELGPILTIFTLLLTSIILYRRIKKI</sequence>
<keyword evidence="1" id="KW-1133">Transmembrane helix</keyword>
<feature type="transmembrane region" description="Helical" evidence="1">
    <location>
        <begin position="234"/>
        <end position="254"/>
    </location>
</feature>
<dbReference type="InterPro" id="IPR011642">
    <property type="entry name" value="Gate_dom"/>
</dbReference>